<dbReference type="Gene3D" id="3.40.50.300">
    <property type="entry name" value="P-loop containing nucleotide triphosphate hydrolases"/>
    <property type="match status" value="1"/>
</dbReference>
<name>A0A9D1SCA1_9BACT</name>
<evidence type="ECO:0000313" key="1">
    <source>
        <dbReference type="EMBL" id="HIU54876.1"/>
    </source>
</evidence>
<dbReference type="Gene3D" id="3.30.420.240">
    <property type="match status" value="1"/>
</dbReference>
<comment type="caution">
    <text evidence="1">The sequence shown here is derived from an EMBL/GenBank/DDBJ whole genome shotgun (WGS) entry which is preliminary data.</text>
</comment>
<dbReference type="InterPro" id="IPR027417">
    <property type="entry name" value="P-loop_NTPase"/>
</dbReference>
<organism evidence="1 2">
    <name type="scientific">Candidatus Gallibacteroides avistercoris</name>
    <dbReference type="NCBI Taxonomy" id="2840833"/>
    <lineage>
        <taxon>Bacteria</taxon>
        <taxon>Pseudomonadati</taxon>
        <taxon>Bacteroidota</taxon>
        <taxon>Bacteroidia</taxon>
        <taxon>Bacteroidales</taxon>
        <taxon>Bacteroidaceae</taxon>
        <taxon>Bacteroidaceae incertae sedis</taxon>
        <taxon>Candidatus Gallibacteroides</taxon>
    </lineage>
</organism>
<sequence>MKDVDIENIIKENSRRLSALSEVYDPVSGEGCYGKERLLLSLSDAPIPRQYIPVKMAQESTLIQQLLCTSSIGEYVSSVLEYPDEEPIREQVWEKIVETRIRYDFEFWAAMFVEIKDKQSDSDIPFVLNRPQRRLLAAFEQMREQERPIRVILLKARQWGGSTLVQIYMAWIQLVHRRNWNSVICAHLKDSAANIKGMYAKLLERYPPWLLGTDEPVKFHPYERSVNTSVIKQTGCRVTIGSAETPESIRGADAVMAHLSEVAFWPRTRQKSPEQLIRSVCGSVALLPYSVVVLESTANGTGNYFHRECERAKRGESDKQFLFVPWYEIEMYSSPIADYEAFIEAMDDYEHFLWEQGATLEAIHWYRQKRREYPEHADMMAEYPSDDVEAFTYSGERVFDVKQVQRLRKNCIDPEFVGEVYGRASHGKEALEDLKFSAEPGGLLAVWSMPADEHNVRDRYVTVVDIGGRSTKADYSVIVVFDRYWMMFGGVPEIVAQWRGHTDHDLLAWKAVQIASFYHRSLLVIESNTLETENTDGEHSEYILDTIASVYDRLYARATAGQIRENLPTRWGFHMNRSTKTLIINHQINMLRENGYIERDLLACYEHDVFEKKPNGSFGAMDGHHDDVLITRCIGNYVCYTEPLPAFVAEREKKKENPGMPVSEASF</sequence>
<reference evidence="1" key="1">
    <citation type="submission" date="2020-10" db="EMBL/GenBank/DDBJ databases">
        <authorList>
            <person name="Gilroy R."/>
        </authorList>
    </citation>
    <scope>NUCLEOTIDE SEQUENCE</scope>
    <source>
        <strain evidence="1">CHK158-818</strain>
    </source>
</reference>
<dbReference type="Proteomes" id="UP000824112">
    <property type="component" value="Unassembled WGS sequence"/>
</dbReference>
<evidence type="ECO:0008006" key="3">
    <source>
        <dbReference type="Google" id="ProtNLM"/>
    </source>
</evidence>
<protein>
    <recommendedName>
        <fullName evidence="3">Terminase</fullName>
    </recommendedName>
</protein>
<accession>A0A9D1SCA1</accession>
<proteinExistence type="predicted"/>
<dbReference type="AlphaFoldDB" id="A0A9D1SCA1"/>
<reference evidence="1" key="2">
    <citation type="journal article" date="2021" name="PeerJ">
        <title>Extensive microbial diversity within the chicken gut microbiome revealed by metagenomics and culture.</title>
        <authorList>
            <person name="Gilroy R."/>
            <person name="Ravi A."/>
            <person name="Getino M."/>
            <person name="Pursley I."/>
            <person name="Horton D.L."/>
            <person name="Alikhan N.F."/>
            <person name="Baker D."/>
            <person name="Gharbi K."/>
            <person name="Hall N."/>
            <person name="Watson M."/>
            <person name="Adriaenssens E.M."/>
            <person name="Foster-Nyarko E."/>
            <person name="Jarju S."/>
            <person name="Secka A."/>
            <person name="Antonio M."/>
            <person name="Oren A."/>
            <person name="Chaudhuri R.R."/>
            <person name="La Ragione R."/>
            <person name="Hildebrand F."/>
            <person name="Pallen M.J."/>
        </authorList>
    </citation>
    <scope>NUCLEOTIDE SEQUENCE</scope>
    <source>
        <strain evidence="1">CHK158-818</strain>
    </source>
</reference>
<gene>
    <name evidence="1" type="ORF">IAB03_03595</name>
</gene>
<evidence type="ECO:0000313" key="2">
    <source>
        <dbReference type="Proteomes" id="UP000824112"/>
    </source>
</evidence>
<dbReference type="EMBL" id="DVNA01000083">
    <property type="protein sequence ID" value="HIU54876.1"/>
    <property type="molecule type" value="Genomic_DNA"/>
</dbReference>